<gene>
    <name evidence="4" type="ORF">BS47DRAFT_1364356</name>
</gene>
<evidence type="ECO:0000259" key="3">
    <source>
        <dbReference type="Pfam" id="PF16134"/>
    </source>
</evidence>
<feature type="domain" description="THO complex subunit 2 N-terminal" evidence="3">
    <location>
        <begin position="49"/>
        <end position="125"/>
    </location>
</feature>
<feature type="compositionally biased region" description="Polar residues" evidence="1">
    <location>
        <begin position="234"/>
        <end position="253"/>
    </location>
</feature>
<dbReference type="Proteomes" id="UP000886523">
    <property type="component" value="Unassembled WGS sequence"/>
</dbReference>
<dbReference type="GO" id="GO:0006406">
    <property type="term" value="P:mRNA export from nucleus"/>
    <property type="evidence" value="ECO:0007669"/>
    <property type="project" value="InterPro"/>
</dbReference>
<evidence type="ECO:0000256" key="1">
    <source>
        <dbReference type="SAM" id="MobiDB-lite"/>
    </source>
</evidence>
<dbReference type="Pfam" id="PF16134">
    <property type="entry name" value="THOC2_N"/>
    <property type="match status" value="2"/>
</dbReference>
<name>A0A9P6DTJ6_9AGAM</name>
<dbReference type="PANTHER" id="PTHR21597">
    <property type="entry name" value="THO2 PROTEIN"/>
    <property type="match status" value="1"/>
</dbReference>
<keyword evidence="5" id="KW-1185">Reference proteome</keyword>
<organism evidence="4 5">
    <name type="scientific">Hydnum rufescens UP504</name>
    <dbReference type="NCBI Taxonomy" id="1448309"/>
    <lineage>
        <taxon>Eukaryota</taxon>
        <taxon>Fungi</taxon>
        <taxon>Dikarya</taxon>
        <taxon>Basidiomycota</taxon>
        <taxon>Agaricomycotina</taxon>
        <taxon>Agaricomycetes</taxon>
        <taxon>Cantharellales</taxon>
        <taxon>Hydnaceae</taxon>
        <taxon>Hydnum</taxon>
    </lineage>
</organism>
<evidence type="ECO:0000313" key="4">
    <source>
        <dbReference type="EMBL" id="KAF9510654.1"/>
    </source>
</evidence>
<proteinExistence type="predicted"/>
<feature type="domain" description="THO complex subunitTHOC2 N-terminal" evidence="2">
    <location>
        <begin position="477"/>
        <end position="552"/>
    </location>
</feature>
<evidence type="ECO:0000259" key="2">
    <source>
        <dbReference type="Pfam" id="PF11732"/>
    </source>
</evidence>
<dbReference type="GO" id="GO:0006397">
    <property type="term" value="P:mRNA processing"/>
    <property type="evidence" value="ECO:0007669"/>
    <property type="project" value="InterPro"/>
</dbReference>
<sequence length="560" mass="62204">MPAIAEVKQAPILLDVIWTADSGVEDKFPNAKIAPSTDPGRIAYDQDRQRLADLVKSLVLASILPASACRESLDTWILQAAVALEGKVTRTCTVLFYKQTNFNLPREQSEGYAKLVAEIVAMVGPAHTPSTGFPVESQDAVRARSKLAWDKIIGLIDPLVDPPVKGVYEGREFDGVLRIAELGGDVPDSSSPSDPEMQKDMAKYESNMKEKATAAQSSGLPSMGDVPARGTQAGAPTSKSRPSTIEGTRSNTPRDPPNPKYGLLRSLLTMGALRPALFILSKFPWLSNSHPEIADLFLHMIRTSLAPICEPISPSGAKIRTKSRPNLDRIIIETGCAPKFVPKKKLIVVHTPTPPSNMYTDYTYFYPAWLDTVPLCTTRREIFSVIQPMLRYVRVKAYRDISVLTQLCRIGKAELSEIWNLLRFYNQTERWGMYGVWALAHIVHPEVKVRHIEVTREVRGILRRVTVNTNNKLSLRLAKLAHSNPCLVFSECIKQAMAYDNLIEAIAESARSLTFLGYDVLIYAILTAFSNSSKPRMKDDGTSVALWLQSLSTYTTMWNL</sequence>
<feature type="region of interest" description="Disordered" evidence="1">
    <location>
        <begin position="205"/>
        <end position="260"/>
    </location>
</feature>
<dbReference type="GO" id="GO:0000445">
    <property type="term" value="C:THO complex part of transcription export complex"/>
    <property type="evidence" value="ECO:0007669"/>
    <property type="project" value="TreeGrafter"/>
</dbReference>
<evidence type="ECO:0000313" key="5">
    <source>
        <dbReference type="Proteomes" id="UP000886523"/>
    </source>
</evidence>
<feature type="domain" description="THO complex subunit 2 N-terminal" evidence="3">
    <location>
        <begin position="191"/>
        <end position="416"/>
    </location>
</feature>
<accession>A0A9P6DTJ6</accession>
<dbReference type="InterPro" id="IPR021726">
    <property type="entry name" value="THO_THOC2_N"/>
</dbReference>
<dbReference type="PANTHER" id="PTHR21597:SF0">
    <property type="entry name" value="THO COMPLEX SUBUNIT 2"/>
    <property type="match status" value="1"/>
</dbReference>
<dbReference type="AlphaFoldDB" id="A0A9P6DTJ6"/>
<protein>
    <submittedName>
        <fullName evidence="4">Uncharacterized protein</fullName>
    </submittedName>
</protein>
<dbReference type="InterPro" id="IPR040007">
    <property type="entry name" value="Tho2"/>
</dbReference>
<reference evidence="4" key="1">
    <citation type="journal article" date="2020" name="Nat. Commun.">
        <title>Large-scale genome sequencing of mycorrhizal fungi provides insights into the early evolution of symbiotic traits.</title>
        <authorList>
            <person name="Miyauchi S."/>
            <person name="Kiss E."/>
            <person name="Kuo A."/>
            <person name="Drula E."/>
            <person name="Kohler A."/>
            <person name="Sanchez-Garcia M."/>
            <person name="Morin E."/>
            <person name="Andreopoulos B."/>
            <person name="Barry K.W."/>
            <person name="Bonito G."/>
            <person name="Buee M."/>
            <person name="Carver A."/>
            <person name="Chen C."/>
            <person name="Cichocki N."/>
            <person name="Clum A."/>
            <person name="Culley D."/>
            <person name="Crous P.W."/>
            <person name="Fauchery L."/>
            <person name="Girlanda M."/>
            <person name="Hayes R.D."/>
            <person name="Keri Z."/>
            <person name="LaButti K."/>
            <person name="Lipzen A."/>
            <person name="Lombard V."/>
            <person name="Magnuson J."/>
            <person name="Maillard F."/>
            <person name="Murat C."/>
            <person name="Nolan M."/>
            <person name="Ohm R.A."/>
            <person name="Pangilinan J."/>
            <person name="Pereira M.F."/>
            <person name="Perotto S."/>
            <person name="Peter M."/>
            <person name="Pfister S."/>
            <person name="Riley R."/>
            <person name="Sitrit Y."/>
            <person name="Stielow J.B."/>
            <person name="Szollosi G."/>
            <person name="Zifcakova L."/>
            <person name="Stursova M."/>
            <person name="Spatafora J.W."/>
            <person name="Tedersoo L."/>
            <person name="Vaario L.M."/>
            <person name="Yamada A."/>
            <person name="Yan M."/>
            <person name="Wang P."/>
            <person name="Xu J."/>
            <person name="Bruns T."/>
            <person name="Baldrian P."/>
            <person name="Vilgalys R."/>
            <person name="Dunand C."/>
            <person name="Henrissat B."/>
            <person name="Grigoriev I.V."/>
            <person name="Hibbett D."/>
            <person name="Nagy L.G."/>
            <person name="Martin F.M."/>
        </authorList>
    </citation>
    <scope>NUCLEOTIDE SEQUENCE</scope>
    <source>
        <strain evidence="4">UP504</strain>
    </source>
</reference>
<dbReference type="Pfam" id="PF11732">
    <property type="entry name" value="Thoc2"/>
    <property type="match status" value="1"/>
</dbReference>
<dbReference type="EMBL" id="MU129012">
    <property type="protein sequence ID" value="KAF9510654.1"/>
    <property type="molecule type" value="Genomic_DNA"/>
</dbReference>
<dbReference type="InterPro" id="IPR032302">
    <property type="entry name" value="THOC2_N"/>
</dbReference>
<comment type="caution">
    <text evidence="4">The sequence shown here is derived from an EMBL/GenBank/DDBJ whole genome shotgun (WGS) entry which is preliminary data.</text>
</comment>
<dbReference type="OrthoDB" id="29024at2759"/>
<dbReference type="GO" id="GO:0003729">
    <property type="term" value="F:mRNA binding"/>
    <property type="evidence" value="ECO:0007669"/>
    <property type="project" value="TreeGrafter"/>
</dbReference>